<comment type="similarity">
    <text evidence="2">Belongs to the ABC transporter superfamily.</text>
</comment>
<dbReference type="NCBIfam" id="TIGR01727">
    <property type="entry name" value="oligo_HPY"/>
    <property type="match status" value="1"/>
</dbReference>
<dbReference type="AlphaFoldDB" id="A0A5C6UBW1"/>
<evidence type="ECO:0000256" key="3">
    <source>
        <dbReference type="ARBA" id="ARBA00022448"/>
    </source>
</evidence>
<dbReference type="CDD" id="cd03257">
    <property type="entry name" value="ABC_NikE_OppD_transporters"/>
    <property type="match status" value="1"/>
</dbReference>
<dbReference type="PANTHER" id="PTHR43776">
    <property type="entry name" value="TRANSPORT ATP-BINDING PROTEIN"/>
    <property type="match status" value="1"/>
</dbReference>
<accession>A0A5C6UBW1</accession>
<evidence type="ECO:0000259" key="6">
    <source>
        <dbReference type="PROSITE" id="PS50893"/>
    </source>
</evidence>
<dbReference type="PANTHER" id="PTHR43776:SF7">
    <property type="entry name" value="D,D-DIPEPTIDE TRANSPORT ATP-BINDING PROTEIN DDPF-RELATED"/>
    <property type="match status" value="1"/>
</dbReference>
<feature type="domain" description="ABC transporter" evidence="6">
    <location>
        <begin position="5"/>
        <end position="254"/>
    </location>
</feature>
<evidence type="ECO:0000256" key="1">
    <source>
        <dbReference type="ARBA" id="ARBA00004417"/>
    </source>
</evidence>
<gene>
    <name evidence="7" type="ORF">FSB78_03995</name>
</gene>
<evidence type="ECO:0000313" key="8">
    <source>
        <dbReference type="Proteomes" id="UP000321250"/>
    </source>
</evidence>
<dbReference type="SMART" id="SM00382">
    <property type="entry name" value="AAA"/>
    <property type="match status" value="1"/>
</dbReference>
<keyword evidence="8" id="KW-1185">Reference proteome</keyword>
<dbReference type="PROSITE" id="PS50893">
    <property type="entry name" value="ABC_TRANSPORTER_2"/>
    <property type="match status" value="1"/>
</dbReference>
<protein>
    <submittedName>
        <fullName evidence="7">ATP-binding cassette domain-containing protein</fullName>
    </submittedName>
</protein>
<keyword evidence="3" id="KW-0813">Transport</keyword>
<sequence>MTRLLDIADLSVHFSGARRGWRRTPVVQALNDVSLHLDSGEVLGVVGESGSGKTTLGRAILGLTPPTAGTIHFDGESLVGATPTRMRAMRRRLQAVFQDPTSSLNPAMTIGTAIGEALQLHAIGTRADRADRVAALLDRVGLPASAAVKYPRALSGGQRQRVGIARALAVGPELIVADEAVSALDVSVQAGIINLLSDLRAELRLAMLFVSHDLALVGYFCDRVMVLYLGRVMEVGRVADIYAAPRHPYTRALLDAAPAVDPAQRRGATILAGELPSPMAPPSGCVFRTRCPHAIAACAETIPPLEGPVVGHRTACIRQHELTLS</sequence>
<dbReference type="InterPro" id="IPR017871">
    <property type="entry name" value="ABC_transporter-like_CS"/>
</dbReference>
<dbReference type="GO" id="GO:0015833">
    <property type="term" value="P:peptide transport"/>
    <property type="evidence" value="ECO:0007669"/>
    <property type="project" value="InterPro"/>
</dbReference>
<organism evidence="7 8">
    <name type="scientific">Sphingomonas ginsenosidivorax</name>
    <dbReference type="NCBI Taxonomy" id="862135"/>
    <lineage>
        <taxon>Bacteria</taxon>
        <taxon>Pseudomonadati</taxon>
        <taxon>Pseudomonadota</taxon>
        <taxon>Alphaproteobacteria</taxon>
        <taxon>Sphingomonadales</taxon>
        <taxon>Sphingomonadaceae</taxon>
        <taxon>Sphingomonas</taxon>
    </lineage>
</organism>
<dbReference type="InterPro" id="IPR027417">
    <property type="entry name" value="P-loop_NTPase"/>
</dbReference>
<dbReference type="GO" id="GO:0005886">
    <property type="term" value="C:plasma membrane"/>
    <property type="evidence" value="ECO:0007669"/>
    <property type="project" value="UniProtKB-SubCell"/>
</dbReference>
<dbReference type="Pfam" id="PF08352">
    <property type="entry name" value="oligo_HPY"/>
    <property type="match status" value="1"/>
</dbReference>
<dbReference type="InterPro" id="IPR003593">
    <property type="entry name" value="AAA+_ATPase"/>
</dbReference>
<evidence type="ECO:0000256" key="5">
    <source>
        <dbReference type="ARBA" id="ARBA00022840"/>
    </source>
</evidence>
<dbReference type="InterPro" id="IPR013563">
    <property type="entry name" value="Oligopep_ABC_C"/>
</dbReference>
<evidence type="ECO:0000256" key="2">
    <source>
        <dbReference type="ARBA" id="ARBA00005417"/>
    </source>
</evidence>
<dbReference type="Proteomes" id="UP000321250">
    <property type="component" value="Unassembled WGS sequence"/>
</dbReference>
<comment type="subcellular location">
    <subcellularLocation>
        <location evidence="1">Cell inner membrane</location>
        <topology evidence="1">Peripheral membrane protein</topology>
    </subcellularLocation>
</comment>
<comment type="caution">
    <text evidence="7">The sequence shown here is derived from an EMBL/GenBank/DDBJ whole genome shotgun (WGS) entry which is preliminary data.</text>
</comment>
<dbReference type="InterPro" id="IPR003439">
    <property type="entry name" value="ABC_transporter-like_ATP-bd"/>
</dbReference>
<proteinExistence type="inferred from homology"/>
<dbReference type="OrthoDB" id="9802264at2"/>
<dbReference type="SUPFAM" id="SSF52540">
    <property type="entry name" value="P-loop containing nucleoside triphosphate hydrolases"/>
    <property type="match status" value="1"/>
</dbReference>
<dbReference type="RefSeq" id="WP_147080168.1">
    <property type="nucleotide sequence ID" value="NZ_VOQR01000001.1"/>
</dbReference>
<dbReference type="InterPro" id="IPR050319">
    <property type="entry name" value="ABC_transp_ATP-bind"/>
</dbReference>
<keyword evidence="5 7" id="KW-0067">ATP-binding</keyword>
<dbReference type="GO" id="GO:0016887">
    <property type="term" value="F:ATP hydrolysis activity"/>
    <property type="evidence" value="ECO:0007669"/>
    <property type="project" value="InterPro"/>
</dbReference>
<dbReference type="PROSITE" id="PS00211">
    <property type="entry name" value="ABC_TRANSPORTER_1"/>
    <property type="match status" value="1"/>
</dbReference>
<dbReference type="GO" id="GO:0055085">
    <property type="term" value="P:transmembrane transport"/>
    <property type="evidence" value="ECO:0007669"/>
    <property type="project" value="UniProtKB-ARBA"/>
</dbReference>
<dbReference type="Gene3D" id="3.40.50.300">
    <property type="entry name" value="P-loop containing nucleotide triphosphate hydrolases"/>
    <property type="match status" value="1"/>
</dbReference>
<dbReference type="GO" id="GO:0005524">
    <property type="term" value="F:ATP binding"/>
    <property type="evidence" value="ECO:0007669"/>
    <property type="project" value="UniProtKB-KW"/>
</dbReference>
<reference evidence="7 8" key="1">
    <citation type="journal article" date="2013" name="Antonie Van Leeuwenhoek">
        <title>Sphingomonas ginsenosidivorax sp. nov., with the ability to transform ginsenosides.</title>
        <authorList>
            <person name="Jin X.F."/>
            <person name="Kim J.K."/>
            <person name="Liu Q.M."/>
            <person name="Kang M.S."/>
            <person name="He D."/>
            <person name="Jin F.X."/>
            <person name="Kim S.C."/>
            <person name="Im W.T."/>
        </authorList>
    </citation>
    <scope>NUCLEOTIDE SEQUENCE [LARGE SCALE GENOMIC DNA]</scope>
    <source>
        <strain evidence="7 8">KHI67</strain>
    </source>
</reference>
<name>A0A5C6UBW1_9SPHN</name>
<dbReference type="Pfam" id="PF00005">
    <property type="entry name" value="ABC_tran"/>
    <property type="match status" value="1"/>
</dbReference>
<dbReference type="EMBL" id="VOQR01000001">
    <property type="protein sequence ID" value="TXC70199.1"/>
    <property type="molecule type" value="Genomic_DNA"/>
</dbReference>
<evidence type="ECO:0000313" key="7">
    <source>
        <dbReference type="EMBL" id="TXC70199.1"/>
    </source>
</evidence>
<keyword evidence="4" id="KW-0547">Nucleotide-binding</keyword>
<dbReference type="FunFam" id="3.40.50.300:FF:000016">
    <property type="entry name" value="Oligopeptide ABC transporter ATP-binding component"/>
    <property type="match status" value="1"/>
</dbReference>
<evidence type="ECO:0000256" key="4">
    <source>
        <dbReference type="ARBA" id="ARBA00022741"/>
    </source>
</evidence>